<organism evidence="1 2">
    <name type="scientific">Campylobacter peloridis</name>
    <dbReference type="NCBI Taxonomy" id="488546"/>
    <lineage>
        <taxon>Bacteria</taxon>
        <taxon>Pseudomonadati</taxon>
        <taxon>Campylobacterota</taxon>
        <taxon>Epsilonproteobacteria</taxon>
        <taxon>Campylobacterales</taxon>
        <taxon>Campylobacteraceae</taxon>
        <taxon>Campylobacter</taxon>
    </lineage>
</organism>
<dbReference type="Proteomes" id="UP000321310">
    <property type="component" value="Unassembled WGS sequence"/>
</dbReference>
<reference evidence="1 2" key="1">
    <citation type="submission" date="2019-07" db="EMBL/GenBank/DDBJ databases">
        <title>Rapid identification of Enteric Bacteria from Whole Genome Sequences (WGS) using Average Nucleotide Identity (ANI).</title>
        <authorList>
            <person name="Lane C."/>
        </authorList>
    </citation>
    <scope>NUCLEOTIDE SEQUENCE [LARGE SCALE GENOMIC DNA]</scope>
    <source>
        <strain evidence="1 2">2016D-0250</strain>
    </source>
</reference>
<dbReference type="AlphaFoldDB" id="A0A5C7E0L5"/>
<proteinExistence type="predicted"/>
<evidence type="ECO:0000313" key="2">
    <source>
        <dbReference type="Proteomes" id="UP000321310"/>
    </source>
</evidence>
<accession>A0A5C7E0L5</accession>
<dbReference type="EMBL" id="VOWB01000038">
    <property type="protein sequence ID" value="TXE82853.1"/>
    <property type="molecule type" value="Genomic_DNA"/>
</dbReference>
<protein>
    <recommendedName>
        <fullName evidence="3">GNAT family N-acetyltransferase</fullName>
    </recommendedName>
</protein>
<dbReference type="RefSeq" id="WP_147575437.1">
    <property type="nucleotide sequence ID" value="NZ_VOWB01000038.1"/>
</dbReference>
<gene>
    <name evidence="1" type="ORF">FPD46_04000</name>
</gene>
<evidence type="ECO:0000313" key="1">
    <source>
        <dbReference type="EMBL" id="TXE82853.1"/>
    </source>
</evidence>
<evidence type="ECO:0008006" key="3">
    <source>
        <dbReference type="Google" id="ProtNLM"/>
    </source>
</evidence>
<sequence>MHEIRLCKKEEYKLLQDFIKKEWKKDHIFVKSKQILDFQHFDKNNQRYNFFVAYNKNTKEFDAILGFILQSQYDLKTKDNNIWTSLWKAKKQYPSLGLKLLRYLEQYFNLKNTASAGMSSNSIRYCKLFNYDKLDKLYYFYIKNDYKKTYKLANFEILEKKYKESSFILKKLNITQIKNSKLKFEFFPNKSIDYFINRYMKHPIYKYQAYGVFDKEKIISIFFIRIIKQNNAKCMLIVDCLGKFAKNLYYQFQELLKKTNCEFISLLCYINNIKQITKMGFSLKNEKDLIPIYFEPFVKENIDIYFAIKSKKKNYAIFKGDSDQDRPNL</sequence>
<comment type="caution">
    <text evidence="1">The sequence shown here is derived from an EMBL/GenBank/DDBJ whole genome shotgun (WGS) entry which is preliminary data.</text>
</comment>
<name>A0A5C7E0L5_9BACT</name>